<keyword evidence="2" id="KW-1185">Reference proteome</keyword>
<evidence type="ECO:0000313" key="2">
    <source>
        <dbReference type="Proteomes" id="UP001314170"/>
    </source>
</evidence>
<sequence>MEAKLKLGLDDLTKLGLGRILLLNLDEARSRRATLVVLDPKRQPKKERKRL</sequence>
<name>A0AAV1RQM0_9ROSI</name>
<dbReference type="AlphaFoldDB" id="A0AAV1RQM0"/>
<dbReference type="Proteomes" id="UP001314170">
    <property type="component" value="Unassembled WGS sequence"/>
</dbReference>
<gene>
    <name evidence="1" type="ORF">DCAF_LOCUS13117</name>
</gene>
<dbReference type="EMBL" id="CAWUPB010001108">
    <property type="protein sequence ID" value="CAK7338076.1"/>
    <property type="molecule type" value="Genomic_DNA"/>
</dbReference>
<evidence type="ECO:0000313" key="1">
    <source>
        <dbReference type="EMBL" id="CAK7338076.1"/>
    </source>
</evidence>
<organism evidence="1 2">
    <name type="scientific">Dovyalis caffra</name>
    <dbReference type="NCBI Taxonomy" id="77055"/>
    <lineage>
        <taxon>Eukaryota</taxon>
        <taxon>Viridiplantae</taxon>
        <taxon>Streptophyta</taxon>
        <taxon>Embryophyta</taxon>
        <taxon>Tracheophyta</taxon>
        <taxon>Spermatophyta</taxon>
        <taxon>Magnoliopsida</taxon>
        <taxon>eudicotyledons</taxon>
        <taxon>Gunneridae</taxon>
        <taxon>Pentapetalae</taxon>
        <taxon>rosids</taxon>
        <taxon>fabids</taxon>
        <taxon>Malpighiales</taxon>
        <taxon>Salicaceae</taxon>
        <taxon>Flacourtieae</taxon>
        <taxon>Dovyalis</taxon>
    </lineage>
</organism>
<comment type="caution">
    <text evidence="1">The sequence shown here is derived from an EMBL/GenBank/DDBJ whole genome shotgun (WGS) entry which is preliminary data.</text>
</comment>
<accession>A0AAV1RQM0</accession>
<reference evidence="1 2" key="1">
    <citation type="submission" date="2024-01" db="EMBL/GenBank/DDBJ databases">
        <authorList>
            <person name="Waweru B."/>
        </authorList>
    </citation>
    <scope>NUCLEOTIDE SEQUENCE [LARGE SCALE GENOMIC DNA]</scope>
</reference>
<proteinExistence type="predicted"/>
<feature type="non-terminal residue" evidence="1">
    <location>
        <position position="51"/>
    </location>
</feature>
<protein>
    <submittedName>
        <fullName evidence="1">Uncharacterized protein</fullName>
    </submittedName>
</protein>